<keyword evidence="4" id="KW-1185">Reference proteome</keyword>
<dbReference type="SMART" id="SM00855">
    <property type="entry name" value="PGAM"/>
    <property type="match status" value="1"/>
</dbReference>
<proteinExistence type="predicted"/>
<feature type="binding site" evidence="2">
    <location>
        <position position="60"/>
    </location>
    <ligand>
        <name>substrate</name>
    </ligand>
</feature>
<evidence type="ECO:0000256" key="2">
    <source>
        <dbReference type="PIRSR" id="PIRSR613078-2"/>
    </source>
</evidence>
<evidence type="ECO:0000313" key="3">
    <source>
        <dbReference type="EMBL" id="EST10960.1"/>
    </source>
</evidence>
<dbReference type="SUPFAM" id="SSF53254">
    <property type="entry name" value="Phosphoglycerate mutase-like"/>
    <property type="match status" value="1"/>
</dbReference>
<feature type="binding site" evidence="2">
    <location>
        <begin position="8"/>
        <end position="15"/>
    </location>
    <ligand>
        <name>substrate</name>
    </ligand>
</feature>
<dbReference type="InterPro" id="IPR013078">
    <property type="entry name" value="His_Pase_superF_clade-1"/>
</dbReference>
<dbReference type="eggNOG" id="COG0406">
    <property type="taxonomic scope" value="Bacteria"/>
</dbReference>
<dbReference type="OrthoDB" id="9782128at2"/>
<dbReference type="Gene3D" id="3.40.50.1240">
    <property type="entry name" value="Phosphoglycerate mutase-like"/>
    <property type="match status" value="1"/>
</dbReference>
<evidence type="ECO:0000313" key="4">
    <source>
        <dbReference type="Proteomes" id="UP000018296"/>
    </source>
</evidence>
<feature type="active site" description="Proton donor/acceptor" evidence="1">
    <location>
        <position position="87"/>
    </location>
</feature>
<dbReference type="Pfam" id="PF00300">
    <property type="entry name" value="His_Phos_1"/>
    <property type="match status" value="1"/>
</dbReference>
<dbReference type="Proteomes" id="UP000018296">
    <property type="component" value="Unassembled WGS sequence"/>
</dbReference>
<dbReference type="InterPro" id="IPR050275">
    <property type="entry name" value="PGM_Phosphatase"/>
</dbReference>
<dbReference type="PANTHER" id="PTHR48100">
    <property type="entry name" value="BROAD-SPECIFICITY PHOSPHATASE YOR283W-RELATED"/>
    <property type="match status" value="1"/>
</dbReference>
<feature type="active site" description="Tele-phosphohistidine intermediate" evidence="1">
    <location>
        <position position="9"/>
    </location>
</feature>
<dbReference type="RefSeq" id="WP_023511065.1">
    <property type="nucleotide sequence ID" value="NZ_AWTC01000015.1"/>
</dbReference>
<gene>
    <name evidence="3" type="ORF">P343_14170</name>
</gene>
<accession>V6IV51</accession>
<dbReference type="CDD" id="cd07067">
    <property type="entry name" value="HP_PGM_like"/>
    <property type="match status" value="1"/>
</dbReference>
<dbReference type="GO" id="GO:0005737">
    <property type="term" value="C:cytoplasm"/>
    <property type="evidence" value="ECO:0007669"/>
    <property type="project" value="TreeGrafter"/>
</dbReference>
<organism evidence="3 4">
    <name type="scientific">Sporolactobacillus laevolacticus DSM 442</name>
    <dbReference type="NCBI Taxonomy" id="1395513"/>
    <lineage>
        <taxon>Bacteria</taxon>
        <taxon>Bacillati</taxon>
        <taxon>Bacillota</taxon>
        <taxon>Bacilli</taxon>
        <taxon>Bacillales</taxon>
        <taxon>Sporolactobacillaceae</taxon>
        <taxon>Sporolactobacillus</taxon>
    </lineage>
</organism>
<dbReference type="PIRSF" id="PIRSF000709">
    <property type="entry name" value="6PFK_2-Ptase"/>
    <property type="match status" value="1"/>
</dbReference>
<dbReference type="GO" id="GO:0016791">
    <property type="term" value="F:phosphatase activity"/>
    <property type="evidence" value="ECO:0007669"/>
    <property type="project" value="TreeGrafter"/>
</dbReference>
<dbReference type="EMBL" id="AWTC01000015">
    <property type="protein sequence ID" value="EST10960.1"/>
    <property type="molecule type" value="Genomic_DNA"/>
</dbReference>
<dbReference type="PATRIC" id="fig|1395513.3.peg.2872"/>
<protein>
    <submittedName>
        <fullName evidence="3">Phosphoglycerate mutase</fullName>
    </submittedName>
</protein>
<dbReference type="PANTHER" id="PTHR48100:SF9">
    <property type="entry name" value="PHOSPHOGLYCERATE MUTASE 2 PARALOG"/>
    <property type="match status" value="1"/>
</dbReference>
<dbReference type="AlphaFoldDB" id="V6IV51"/>
<reference evidence="3 4" key="1">
    <citation type="journal article" date="2013" name="Genome Announc.">
        <title>Genome Sequence of Sporolactobacillus laevolacticus DSM442, an Efficient Polymer-Grade D-Lactate Producer from Agricultural Waste Cottonseed as a Nitrogen Source.</title>
        <authorList>
            <person name="Wang H."/>
            <person name="Wang L."/>
            <person name="Ju J."/>
            <person name="Yu B."/>
            <person name="Ma Y."/>
        </authorList>
    </citation>
    <scope>NUCLEOTIDE SEQUENCE [LARGE SCALE GENOMIC DNA]</scope>
    <source>
        <strain evidence="3 4">DSM 442</strain>
    </source>
</reference>
<comment type="caution">
    <text evidence="3">The sequence shown here is derived from an EMBL/GenBank/DDBJ whole genome shotgun (WGS) entry which is preliminary data.</text>
</comment>
<name>V6IV51_9BACL</name>
<evidence type="ECO:0000256" key="1">
    <source>
        <dbReference type="PIRSR" id="PIRSR613078-1"/>
    </source>
</evidence>
<dbReference type="STRING" id="1395513.P343_14170"/>
<sequence>MKTIYFIRHGQTLFNKLGRVQGISDSPLTQLGETAADKLGTLFKKQDIHFDVAYTSDLGRARQTTKRIVSHSNNPDTPILELTDLREVSFGAFEGGLSETMWEEASKFSDGLVVRDSSSDEDKMKILTSIKAIDTVDLAESFEDVAERVNRVLDLIRTSDASNLLLVSHCLYIDCVLYVLSNQTYHATYIPNTSVTKIVYDQGDFTVKYIGEVEHF</sequence>
<dbReference type="InterPro" id="IPR029033">
    <property type="entry name" value="His_PPase_superfam"/>
</dbReference>